<evidence type="ECO:0000256" key="1">
    <source>
        <dbReference type="ARBA" id="ARBA00011900"/>
    </source>
</evidence>
<gene>
    <name evidence="7" type="ORF">MUO14_10035</name>
</gene>
<evidence type="ECO:0000256" key="2">
    <source>
        <dbReference type="ARBA" id="ARBA00022603"/>
    </source>
</evidence>
<organism evidence="7 8">
    <name type="scientific">Halobacillus shinanisalinarum</name>
    <dbReference type="NCBI Taxonomy" id="2932258"/>
    <lineage>
        <taxon>Bacteria</taxon>
        <taxon>Bacillati</taxon>
        <taxon>Bacillota</taxon>
        <taxon>Bacilli</taxon>
        <taxon>Bacillales</taxon>
        <taxon>Bacillaceae</taxon>
        <taxon>Halobacillus</taxon>
    </lineage>
</organism>
<comment type="catalytic activity">
    <reaction evidence="5">
        <text>a 2'-deoxyadenosine in DNA + S-adenosyl-L-methionine = an N(6)-methyl-2'-deoxyadenosine in DNA + S-adenosyl-L-homocysteine + H(+)</text>
        <dbReference type="Rhea" id="RHEA:15197"/>
        <dbReference type="Rhea" id="RHEA-COMP:12418"/>
        <dbReference type="Rhea" id="RHEA-COMP:12419"/>
        <dbReference type="ChEBI" id="CHEBI:15378"/>
        <dbReference type="ChEBI" id="CHEBI:57856"/>
        <dbReference type="ChEBI" id="CHEBI:59789"/>
        <dbReference type="ChEBI" id="CHEBI:90615"/>
        <dbReference type="ChEBI" id="CHEBI:90616"/>
        <dbReference type="EC" id="2.1.1.72"/>
    </reaction>
</comment>
<dbReference type="EC" id="2.1.1.72" evidence="1"/>
<evidence type="ECO:0000259" key="6">
    <source>
        <dbReference type="Pfam" id="PF07669"/>
    </source>
</evidence>
<evidence type="ECO:0000256" key="3">
    <source>
        <dbReference type="ARBA" id="ARBA00022679"/>
    </source>
</evidence>
<evidence type="ECO:0000256" key="5">
    <source>
        <dbReference type="ARBA" id="ARBA00047942"/>
    </source>
</evidence>
<feature type="domain" description="Type II methyltransferase M.TaqI-like" evidence="6">
    <location>
        <begin position="74"/>
        <end position="180"/>
    </location>
</feature>
<dbReference type="EMBL" id="CP095074">
    <property type="protein sequence ID" value="UOQ95230.1"/>
    <property type="molecule type" value="Genomic_DNA"/>
</dbReference>
<dbReference type="Pfam" id="PF07669">
    <property type="entry name" value="Eco57I"/>
    <property type="match status" value="1"/>
</dbReference>
<dbReference type="InterPro" id="IPR050953">
    <property type="entry name" value="N4_N6_ade-DNA_methylase"/>
</dbReference>
<accession>A0ABY4H447</accession>
<keyword evidence="2 7" id="KW-0489">Methyltransferase</keyword>
<dbReference type="Proteomes" id="UP000831880">
    <property type="component" value="Chromosome"/>
</dbReference>
<keyword evidence="4" id="KW-0949">S-adenosyl-L-methionine</keyword>
<proteinExistence type="predicted"/>
<dbReference type="GO" id="GO:0008168">
    <property type="term" value="F:methyltransferase activity"/>
    <property type="evidence" value="ECO:0007669"/>
    <property type="project" value="UniProtKB-KW"/>
</dbReference>
<dbReference type="RefSeq" id="WP_244755083.1">
    <property type="nucleotide sequence ID" value="NZ_CP095074.1"/>
</dbReference>
<dbReference type="PROSITE" id="PS00092">
    <property type="entry name" value="N6_MTASE"/>
    <property type="match status" value="1"/>
</dbReference>
<keyword evidence="8" id="KW-1185">Reference proteome</keyword>
<dbReference type="Gene3D" id="3.40.50.150">
    <property type="entry name" value="Vaccinia Virus protein VP39"/>
    <property type="match status" value="1"/>
</dbReference>
<evidence type="ECO:0000256" key="4">
    <source>
        <dbReference type="ARBA" id="ARBA00022691"/>
    </source>
</evidence>
<dbReference type="PRINTS" id="PR00507">
    <property type="entry name" value="N12N6MTFRASE"/>
</dbReference>
<sequence>MLSYQRSMGQYDTPISTVKYMVKTVLQEIRHDKRPPLILDPSTGDGVFVKSLIEAGQNPSHIHAYDIDPEVFLEESEVQFTHQDFLKARPSQLFDAIIGNPPYKSKRQSTYFREHKDELEKEFKEIGVHNMYTLFIYKGLQLLKENGILCMIVQDSFLTNVYYTRFREYLLKNTEILGVILAPRKLFHSGKADVRTAIITVKKGAPASRHQMKLVDRLATDDYETPPSERVQYLTQSYFHKMPNFNFAINVPLEILSLFITPAYTLADKVDGGTGISTGNDKVFLRKPWEIDTKDKEWIPFYKNSGIRDRWYYEPKHYIHKNWKKYSQAIPKFTVRNQQYFYREGITCSSMGIDFQASYLPAGSLFGVNTNLFTENDEDLYYILGLLNSSLTTYMLRKVLNRTNMITSGYIKKLPYIEPPPQLKRCIANQVKHIVSEKKKCLSYDFSAHQQKINDSIFDVYHISPENRKHVTYFCDMLIEML</sequence>
<evidence type="ECO:0000313" key="8">
    <source>
        <dbReference type="Proteomes" id="UP000831880"/>
    </source>
</evidence>
<dbReference type="CDD" id="cd02440">
    <property type="entry name" value="AdoMet_MTases"/>
    <property type="match status" value="1"/>
</dbReference>
<keyword evidence="3" id="KW-0808">Transferase</keyword>
<name>A0ABY4H447_9BACI</name>
<dbReference type="SUPFAM" id="SSF53335">
    <property type="entry name" value="S-adenosyl-L-methionine-dependent methyltransferases"/>
    <property type="match status" value="1"/>
</dbReference>
<dbReference type="PANTHER" id="PTHR33841">
    <property type="entry name" value="DNA METHYLTRANSFERASE YEEA-RELATED"/>
    <property type="match status" value="1"/>
</dbReference>
<dbReference type="GO" id="GO:0032259">
    <property type="term" value="P:methylation"/>
    <property type="evidence" value="ECO:0007669"/>
    <property type="project" value="UniProtKB-KW"/>
</dbReference>
<dbReference type="InterPro" id="IPR011639">
    <property type="entry name" value="MethylTrfase_TaqI-like_dom"/>
</dbReference>
<dbReference type="PANTHER" id="PTHR33841:SF1">
    <property type="entry name" value="DNA METHYLTRANSFERASE A"/>
    <property type="match status" value="1"/>
</dbReference>
<dbReference type="InterPro" id="IPR002052">
    <property type="entry name" value="DNA_methylase_N6_adenine_CS"/>
</dbReference>
<evidence type="ECO:0000313" key="7">
    <source>
        <dbReference type="EMBL" id="UOQ95230.1"/>
    </source>
</evidence>
<protein>
    <recommendedName>
        <fullName evidence="1">site-specific DNA-methyltransferase (adenine-specific)</fullName>
        <ecNumber evidence="1">2.1.1.72</ecNumber>
    </recommendedName>
</protein>
<reference evidence="7 8" key="1">
    <citation type="submission" date="2022-04" db="EMBL/GenBank/DDBJ databases">
        <title>Halobacillus sp. isolated from saltern.</title>
        <authorList>
            <person name="Won M."/>
            <person name="Lee C.-M."/>
            <person name="Woen H.-Y."/>
            <person name="Kwon S.-W."/>
        </authorList>
    </citation>
    <scope>NUCLEOTIDE SEQUENCE [LARGE SCALE GENOMIC DNA]</scope>
    <source>
        <strain evidence="7 8">SSTM10-2</strain>
    </source>
</reference>
<dbReference type="InterPro" id="IPR029063">
    <property type="entry name" value="SAM-dependent_MTases_sf"/>
</dbReference>